<dbReference type="Proteomes" id="UP001524478">
    <property type="component" value="Unassembled WGS sequence"/>
</dbReference>
<comment type="caution">
    <text evidence="1">The sequence shown here is derived from an EMBL/GenBank/DDBJ whole genome shotgun (WGS) entry which is preliminary data.</text>
</comment>
<dbReference type="EMBL" id="JANGAC010000004">
    <property type="protein sequence ID" value="MCQ4922961.1"/>
    <property type="molecule type" value="Genomic_DNA"/>
</dbReference>
<name>A0ABT1S913_9FIRM</name>
<evidence type="ECO:0000313" key="1">
    <source>
        <dbReference type="EMBL" id="MCQ4922961.1"/>
    </source>
</evidence>
<keyword evidence="2" id="KW-1185">Reference proteome</keyword>
<reference evidence="1 2" key="1">
    <citation type="submission" date="2022-06" db="EMBL/GenBank/DDBJ databases">
        <title>Isolation of gut microbiota from human fecal samples.</title>
        <authorList>
            <person name="Pamer E.G."/>
            <person name="Barat B."/>
            <person name="Waligurski E."/>
            <person name="Medina S."/>
            <person name="Paddock L."/>
            <person name="Mostad J."/>
        </authorList>
    </citation>
    <scope>NUCLEOTIDE SEQUENCE [LARGE SCALE GENOMIC DNA]</scope>
    <source>
        <strain evidence="1 2">DFI.7.95</strain>
    </source>
</reference>
<gene>
    <name evidence="1" type="ORF">NE686_07695</name>
</gene>
<proteinExistence type="predicted"/>
<evidence type="ECO:0000313" key="2">
    <source>
        <dbReference type="Proteomes" id="UP001524478"/>
    </source>
</evidence>
<protein>
    <submittedName>
        <fullName evidence="1">Uncharacterized protein</fullName>
    </submittedName>
</protein>
<sequence>MTYEELLMEAETHELIVKQKLLKAYKGRIKGNRIAIKKDLATTDKKCTLVEEIRHYKTSVVDIRVNTKNYLILEPWTYR</sequence>
<accession>A0ABT1S913</accession>
<dbReference type="RefSeq" id="WP_256311039.1">
    <property type="nucleotide sequence ID" value="NZ_JANGAC010000004.1"/>
</dbReference>
<organism evidence="1 2">
    <name type="scientific">Tissierella carlieri</name>
    <dbReference type="NCBI Taxonomy" id="689904"/>
    <lineage>
        <taxon>Bacteria</taxon>
        <taxon>Bacillati</taxon>
        <taxon>Bacillota</taxon>
        <taxon>Tissierellia</taxon>
        <taxon>Tissierellales</taxon>
        <taxon>Tissierellaceae</taxon>
        <taxon>Tissierella</taxon>
    </lineage>
</organism>